<keyword evidence="2" id="KW-1185">Reference proteome</keyword>
<dbReference type="eggNOG" id="ENOG5032BRU">
    <property type="taxonomic scope" value="Bacteria"/>
</dbReference>
<dbReference type="RefSeq" id="WP_052374640.1">
    <property type="nucleotide sequence ID" value="NZ_ASRX01000013.1"/>
</dbReference>
<protein>
    <submittedName>
        <fullName evidence="1">Uncharacterized protein</fullName>
    </submittedName>
</protein>
<comment type="caution">
    <text evidence="1">The sequence shown here is derived from an EMBL/GenBank/DDBJ whole genome shotgun (WGS) entry which is preliminary data.</text>
</comment>
<dbReference type="Proteomes" id="UP000019678">
    <property type="component" value="Unassembled WGS sequence"/>
</dbReference>
<name>A0A017TCV0_9BACT</name>
<evidence type="ECO:0000313" key="2">
    <source>
        <dbReference type="Proteomes" id="UP000019678"/>
    </source>
</evidence>
<dbReference type="STRING" id="1192034.CAP_1293"/>
<dbReference type="EMBL" id="ASRX01000013">
    <property type="protein sequence ID" value="EYF07034.1"/>
    <property type="molecule type" value="Genomic_DNA"/>
</dbReference>
<dbReference type="OrthoDB" id="5513218at2"/>
<accession>A0A017TCV0</accession>
<evidence type="ECO:0000313" key="1">
    <source>
        <dbReference type="EMBL" id="EYF07034.1"/>
    </source>
</evidence>
<organism evidence="1 2">
    <name type="scientific">Chondromyces apiculatus DSM 436</name>
    <dbReference type="NCBI Taxonomy" id="1192034"/>
    <lineage>
        <taxon>Bacteria</taxon>
        <taxon>Pseudomonadati</taxon>
        <taxon>Myxococcota</taxon>
        <taxon>Polyangia</taxon>
        <taxon>Polyangiales</taxon>
        <taxon>Polyangiaceae</taxon>
        <taxon>Chondromyces</taxon>
    </lineage>
</organism>
<proteinExistence type="predicted"/>
<sequence>MKTMKLLTGILLFTGSATINGCSTAELSDSADDALEPIGEANQSLLGRPLIYGQTYSIKNGHASFTGGYLDVRGSGCKENKLCVSTSVTSTRDNGSGTWKILSATGKQDGTQVMNGDLVHLFNMYAGNGGYLDVRGSGCNGNKLCVSTSESSGRDSNSGTWRISVDAGVGTGPVTESQDVHFLNAYNNFDGGYLDTKDYGCMGNWECVSTTANYERDSLSTHWRVEVPGDYSTRDIAARFAPQLRFDGGASSFPMSAKTYYDEVVAHGNVSGDNMENTSLDLTAPTYYSVQTSSTGNVRQTRILYWWFYGLQHSCSGDVAGGDSTNGDWNGYHNGDWERVMVTLGEDMSTIAAVTYWQHSGRYTRLAAQSGFELMNASHPVVYVGKVSHGSYHDQGGNGTCPYYKDYRNNTNASLRLGPPYNNLVDLNPTEQGSYSESWMIRDGNPNEEFSWGYRGVSTHPVRQSQNAFDVTACEGLDGEWGTRGCMDGKSDCRFGDEPGAPGLCFTPCTTGYQQYSYEDEMGVTSYMCLTGNPTLHPLAYPRRYASYYQIPRTDVGLLKQGHEGAVP</sequence>
<reference evidence="1 2" key="1">
    <citation type="submission" date="2013-05" db="EMBL/GenBank/DDBJ databases">
        <title>Genome assembly of Chondromyces apiculatus DSM 436.</title>
        <authorList>
            <person name="Sharma G."/>
            <person name="Khatri I."/>
            <person name="Kaur C."/>
            <person name="Mayilraj S."/>
            <person name="Subramanian S."/>
        </authorList>
    </citation>
    <scope>NUCLEOTIDE SEQUENCE [LARGE SCALE GENOMIC DNA]</scope>
    <source>
        <strain evidence="1 2">DSM 436</strain>
    </source>
</reference>
<gene>
    <name evidence="1" type="ORF">CAP_1293</name>
</gene>
<dbReference type="AlphaFoldDB" id="A0A017TCV0"/>